<feature type="compositionally biased region" description="Basic and acidic residues" evidence="1">
    <location>
        <begin position="331"/>
        <end position="342"/>
    </location>
</feature>
<feature type="domain" description="CFA20" evidence="2">
    <location>
        <begin position="1"/>
        <end position="172"/>
    </location>
</feature>
<feature type="compositionally biased region" description="Polar residues" evidence="1">
    <location>
        <begin position="574"/>
        <end position="591"/>
    </location>
</feature>
<feature type="region of interest" description="Disordered" evidence="1">
    <location>
        <begin position="204"/>
        <end position="346"/>
    </location>
</feature>
<proteinExistence type="predicted"/>
<gene>
    <name evidence="4" type="primary">CFAP20DC</name>
</gene>
<dbReference type="AlphaFoldDB" id="A0AAJ7TX19"/>
<dbReference type="InterPro" id="IPR040441">
    <property type="entry name" value="CFA20/CFAP20DC"/>
</dbReference>
<dbReference type="PANTHER" id="PTHR12458">
    <property type="entry name" value="ORF PROTEIN"/>
    <property type="match status" value="1"/>
</dbReference>
<feature type="region of interest" description="Disordered" evidence="1">
    <location>
        <begin position="747"/>
        <end position="766"/>
    </location>
</feature>
<accession>A0AAJ7TX19</accession>
<feature type="compositionally biased region" description="Low complexity" evidence="1">
    <location>
        <begin position="592"/>
        <end position="602"/>
    </location>
</feature>
<evidence type="ECO:0000313" key="4">
    <source>
        <dbReference type="RefSeq" id="XP_032825669.1"/>
    </source>
</evidence>
<dbReference type="InterPro" id="IPR007714">
    <property type="entry name" value="CFA20_dom"/>
</dbReference>
<feature type="compositionally biased region" description="Low complexity" evidence="1">
    <location>
        <begin position="513"/>
        <end position="549"/>
    </location>
</feature>
<feature type="compositionally biased region" description="Low complexity" evidence="1">
    <location>
        <begin position="216"/>
        <end position="229"/>
    </location>
</feature>
<evidence type="ECO:0000313" key="3">
    <source>
        <dbReference type="Proteomes" id="UP001318040"/>
    </source>
</evidence>
<feature type="compositionally biased region" description="Gly residues" evidence="1">
    <location>
        <begin position="603"/>
        <end position="617"/>
    </location>
</feature>
<reference evidence="4" key="1">
    <citation type="submission" date="2025-08" db="UniProtKB">
        <authorList>
            <consortium name="RefSeq"/>
        </authorList>
    </citation>
    <scope>IDENTIFICATION</scope>
    <source>
        <tissue evidence="4">Sperm</tissue>
    </source>
</reference>
<feature type="region of interest" description="Disordered" evidence="1">
    <location>
        <begin position="683"/>
        <end position="733"/>
    </location>
</feature>
<evidence type="ECO:0000259" key="2">
    <source>
        <dbReference type="Pfam" id="PF05018"/>
    </source>
</evidence>
<dbReference type="Pfam" id="PF05018">
    <property type="entry name" value="CFA20_dom"/>
    <property type="match status" value="1"/>
</dbReference>
<dbReference type="RefSeq" id="XP_032825669.1">
    <property type="nucleotide sequence ID" value="XM_032969778.1"/>
</dbReference>
<protein>
    <submittedName>
        <fullName evidence="4">Uncharacterized protein C3orf67 homolog</fullName>
    </submittedName>
</protein>
<feature type="compositionally biased region" description="Polar residues" evidence="1">
    <location>
        <begin position="494"/>
        <end position="504"/>
    </location>
</feature>
<evidence type="ECO:0000256" key="1">
    <source>
        <dbReference type="SAM" id="MobiDB-lite"/>
    </source>
</evidence>
<name>A0AAJ7TX19_PETMA</name>
<organism evidence="3 4">
    <name type="scientific">Petromyzon marinus</name>
    <name type="common">Sea lamprey</name>
    <dbReference type="NCBI Taxonomy" id="7757"/>
    <lineage>
        <taxon>Eukaryota</taxon>
        <taxon>Metazoa</taxon>
        <taxon>Chordata</taxon>
        <taxon>Craniata</taxon>
        <taxon>Vertebrata</taxon>
        <taxon>Cyclostomata</taxon>
        <taxon>Hyperoartia</taxon>
        <taxon>Petromyzontiformes</taxon>
        <taxon>Petromyzontidae</taxon>
        <taxon>Petromyzon</taxon>
    </lineage>
</organism>
<sequence>MFKKEFQGGESVEVFSAQGKDPTARWHLHGGPSCIQKVFARDVRGFVYTLEGSPQMTRMQLPKDSHQQLSLLQPYLAVQLNQAAGSDCSLELLVQDLGATRRRLYLSTAQREVAGTQLHARLPLASLPRSVWCVLVLDLASLSSLAFPGSTFSSLEGVAISASCRLRKILTLKTAPLDGFPSPRAFQLPPDVAQVTHLLDATAFRPQDAGPGDQLAGASASRAGSARGAPPESHIAFGSRMPGRAPPSGRQAISARAREPNTAATHRQAEDQAKEPCPPLRPSPGRRAPLVASPARRAQGSPHQPRPPQREPSGERAGCGGRSGSSSSRRNRIEGADPDRIRLQGNSPAVTSLVTRSPVMRSPEMSPVMRSPDMSPVREMLRISIPVSTPSQSTDGWKFPKHLGDDLDFHWGRRPLPRPTPDPLLHLNLGGLDSDGGSYEGNEFEGDAGGGDTENDAVGVMVGDTGSDDENHASLGPDSEREGGALLDPKDGGSTMTKMFTFSSVPRAVWERGGCSPSTSPAPSPSSSSGPPGLGHHFGASPLRAGARLPAPPTVAPTPSSGLPSPSQGLPSTALPSTGLPSTGLPSTALPSANANASTNGAGEMGAEGPGTGGRSGDPGWTARITRRSLREVTTPRATTNRNGAVPPSWEPGTAGVHRAPLGPPDSLEASVLASLHRQQLAEARGEWGGGSARGPPVGHERALMSFGSDSERSLSSDDAGSCVLMGPGTPVGSRYQQEMQLLLSRRTGDEEDLAQSSTRGYSPPIILPSERMQFTVRDSVHSSQDAAPAGEEDMLELLYDPCLDCYFDPVSGKYYQLRD</sequence>
<feature type="compositionally biased region" description="Low complexity" evidence="1">
    <location>
        <begin position="557"/>
        <end position="573"/>
    </location>
</feature>
<dbReference type="CTD" id="200844"/>
<keyword evidence="3" id="KW-1185">Reference proteome</keyword>
<feature type="region of interest" description="Disordered" evidence="1">
    <location>
        <begin position="436"/>
        <end position="666"/>
    </location>
</feature>
<dbReference type="Proteomes" id="UP001318040">
    <property type="component" value="Chromosome 42"/>
</dbReference>
<dbReference type="KEGG" id="pmrn:116951269"/>
<feature type="compositionally biased region" description="Basic and acidic residues" evidence="1">
    <location>
        <begin position="478"/>
        <end position="491"/>
    </location>
</feature>